<evidence type="ECO:0000256" key="8">
    <source>
        <dbReference type="ARBA" id="ARBA00023098"/>
    </source>
</evidence>
<evidence type="ECO:0000256" key="7">
    <source>
        <dbReference type="ARBA" id="ARBA00022842"/>
    </source>
</evidence>
<keyword evidence="4" id="KW-0547">Nucleotide-binding</keyword>
<dbReference type="InterPro" id="IPR036554">
    <property type="entry name" value="GHMP_kinase_C_sf"/>
</dbReference>
<dbReference type="UniPathway" id="UPA00057">
    <property type="reaction ID" value="UER00098"/>
</dbReference>
<evidence type="ECO:0000259" key="11">
    <source>
        <dbReference type="Pfam" id="PF08544"/>
    </source>
</evidence>
<evidence type="ECO:0000256" key="1">
    <source>
        <dbReference type="ARBA" id="ARBA00022490"/>
    </source>
</evidence>
<keyword evidence="7" id="KW-0460">Magnesium</keyword>
<dbReference type="InterPro" id="IPR014721">
    <property type="entry name" value="Ribsml_uS5_D2-typ_fold_subgr"/>
</dbReference>
<dbReference type="STRING" id="1423738.FC84_GL001442"/>
<evidence type="ECO:0000256" key="9">
    <source>
        <dbReference type="ARBA" id="ARBA00029438"/>
    </source>
</evidence>
<reference evidence="12 13" key="1">
    <citation type="journal article" date="2015" name="Genome Announc.">
        <title>Expanding the biotechnology potential of lactobacilli through comparative genomics of 213 strains and associated genera.</title>
        <authorList>
            <person name="Sun Z."/>
            <person name="Harris H.M."/>
            <person name="McCann A."/>
            <person name="Guo C."/>
            <person name="Argimon S."/>
            <person name="Zhang W."/>
            <person name="Yang X."/>
            <person name="Jeffery I.B."/>
            <person name="Cooney J.C."/>
            <person name="Kagawa T.F."/>
            <person name="Liu W."/>
            <person name="Song Y."/>
            <person name="Salvetti E."/>
            <person name="Wrobel A."/>
            <person name="Rasinkangas P."/>
            <person name="Parkhill J."/>
            <person name="Rea M.C."/>
            <person name="O'Sullivan O."/>
            <person name="Ritari J."/>
            <person name="Douillard F.P."/>
            <person name="Paul Ross R."/>
            <person name="Yang R."/>
            <person name="Briner A.E."/>
            <person name="Felis G.E."/>
            <person name="de Vos W.M."/>
            <person name="Barrangou R."/>
            <person name="Klaenhammer T.R."/>
            <person name="Caufield P.W."/>
            <person name="Cui Y."/>
            <person name="Zhang H."/>
            <person name="O'Toole P.W."/>
        </authorList>
    </citation>
    <scope>NUCLEOTIDE SEQUENCE [LARGE SCALE GENOMIC DNA]</scope>
    <source>
        <strain evidence="12 13">DSM 20335</strain>
    </source>
</reference>
<dbReference type="GO" id="GO:0004496">
    <property type="term" value="F:mevalonate kinase activity"/>
    <property type="evidence" value="ECO:0007669"/>
    <property type="project" value="InterPro"/>
</dbReference>
<dbReference type="AlphaFoldDB" id="A0A0R2BN21"/>
<gene>
    <name evidence="12" type="ORF">FC84_GL001442</name>
</gene>
<proteinExistence type="predicted"/>
<keyword evidence="5 12" id="KW-0418">Kinase</keyword>
<dbReference type="PANTHER" id="PTHR43290:SF2">
    <property type="entry name" value="MEVALONATE KINASE"/>
    <property type="match status" value="1"/>
</dbReference>
<comment type="pathway">
    <text evidence="9">Isoprenoid biosynthesis; isopentenyl diphosphate biosynthesis via mevalonate pathway; isopentenyl diphosphate from (R)-mevalonate: step 1/3.</text>
</comment>
<keyword evidence="8" id="KW-0443">Lipid metabolism</keyword>
<dbReference type="InterPro" id="IPR020568">
    <property type="entry name" value="Ribosomal_Su5_D2-typ_SF"/>
</dbReference>
<dbReference type="Gene3D" id="3.30.230.10">
    <property type="match status" value="1"/>
</dbReference>
<keyword evidence="2" id="KW-0444">Lipid biosynthesis</keyword>
<feature type="domain" description="GHMP kinase N-terminal" evidence="10">
    <location>
        <begin position="87"/>
        <end position="158"/>
    </location>
</feature>
<evidence type="ECO:0000259" key="10">
    <source>
        <dbReference type="Pfam" id="PF00288"/>
    </source>
</evidence>
<protein>
    <submittedName>
        <fullName evidence="12">Mevalonate kinase</fullName>
    </submittedName>
</protein>
<evidence type="ECO:0000313" key="13">
    <source>
        <dbReference type="Proteomes" id="UP000051813"/>
    </source>
</evidence>
<evidence type="ECO:0000256" key="2">
    <source>
        <dbReference type="ARBA" id="ARBA00022516"/>
    </source>
</evidence>
<dbReference type="Gene3D" id="3.30.70.890">
    <property type="entry name" value="GHMP kinase, C-terminal domain"/>
    <property type="match status" value="1"/>
</dbReference>
<dbReference type="GO" id="GO:0005829">
    <property type="term" value="C:cytosol"/>
    <property type="evidence" value="ECO:0007669"/>
    <property type="project" value="TreeGrafter"/>
</dbReference>
<name>A0A0R2BN21_9LACO</name>
<dbReference type="Proteomes" id="UP000051813">
    <property type="component" value="Unassembled WGS sequence"/>
</dbReference>
<dbReference type="PRINTS" id="PR00959">
    <property type="entry name" value="MEVGALKINASE"/>
</dbReference>
<keyword evidence="13" id="KW-1185">Reference proteome</keyword>
<dbReference type="Pfam" id="PF08544">
    <property type="entry name" value="GHMP_kinases_C"/>
    <property type="match status" value="1"/>
</dbReference>
<dbReference type="NCBIfam" id="TIGR00549">
    <property type="entry name" value="mevalon_kin"/>
    <property type="match status" value="1"/>
</dbReference>
<accession>A0A0R2BN21</accession>
<evidence type="ECO:0000256" key="6">
    <source>
        <dbReference type="ARBA" id="ARBA00022840"/>
    </source>
</evidence>
<keyword evidence="6" id="KW-0067">ATP-binding</keyword>
<organism evidence="12 13">
    <name type="scientific">Lapidilactobacillus dextrinicus DSM 20335</name>
    <dbReference type="NCBI Taxonomy" id="1423738"/>
    <lineage>
        <taxon>Bacteria</taxon>
        <taxon>Bacillati</taxon>
        <taxon>Bacillota</taxon>
        <taxon>Bacilli</taxon>
        <taxon>Lactobacillales</taxon>
        <taxon>Lactobacillaceae</taxon>
        <taxon>Lapidilactobacillus</taxon>
    </lineage>
</organism>
<dbReference type="PATRIC" id="fig|1423738.3.peg.1459"/>
<dbReference type="GO" id="GO:0019287">
    <property type="term" value="P:isopentenyl diphosphate biosynthetic process, mevalonate pathway"/>
    <property type="evidence" value="ECO:0007669"/>
    <property type="project" value="UniProtKB-UniPathway"/>
</dbReference>
<keyword evidence="3" id="KW-0808">Transferase</keyword>
<feature type="domain" description="GHMP kinase C-terminal" evidence="11">
    <location>
        <begin position="243"/>
        <end position="309"/>
    </location>
</feature>
<evidence type="ECO:0000313" key="12">
    <source>
        <dbReference type="EMBL" id="KRM79268.1"/>
    </source>
</evidence>
<dbReference type="PANTHER" id="PTHR43290">
    <property type="entry name" value="MEVALONATE KINASE"/>
    <property type="match status" value="1"/>
</dbReference>
<dbReference type="SUPFAM" id="SSF55060">
    <property type="entry name" value="GHMP Kinase, C-terminal domain"/>
    <property type="match status" value="1"/>
</dbReference>
<sequence length="322" mass="34823">MKKIGIGTSHAKLILVGEHAVVYGIPGITIPLTGIQVRATLTPQSQAVDQQPEISFDSALYHGLLANVPDELVNIKSLIETFITNQGAMLAWPKKLQLTVASDIPFERGMGSSAAISTAVLRALLDFTEIKVTSTEFDELVNVAEMIQHGNPSGMDALVVKSDQGYFFQRQQLAQPLTIKLPGYLLIVDSGVTGRTSEAVRSVAALKTVNAKLWHDQMTAIKDIVEQAKTILTQTDLVAQHHFGQLLNQNQTALQQLQVSTATLNHLIAKLREHGALGAKLTGGGLGGCVFGYFADLTTAQIAQRQFTEKTWLTSLAKTEVE</sequence>
<dbReference type="SUPFAM" id="SSF54211">
    <property type="entry name" value="Ribosomal protein S5 domain 2-like"/>
    <property type="match status" value="1"/>
</dbReference>
<dbReference type="EMBL" id="AYYK01000004">
    <property type="protein sequence ID" value="KRM79268.1"/>
    <property type="molecule type" value="Genomic_DNA"/>
</dbReference>
<dbReference type="OrthoDB" id="9764892at2"/>
<dbReference type="GO" id="GO:0005524">
    <property type="term" value="F:ATP binding"/>
    <property type="evidence" value="ECO:0007669"/>
    <property type="project" value="UniProtKB-KW"/>
</dbReference>
<dbReference type="RefSeq" id="WP_057755160.1">
    <property type="nucleotide sequence ID" value="NZ_AYYK01000004.1"/>
</dbReference>
<evidence type="ECO:0000256" key="4">
    <source>
        <dbReference type="ARBA" id="ARBA00022741"/>
    </source>
</evidence>
<comment type="caution">
    <text evidence="12">The sequence shown here is derived from an EMBL/GenBank/DDBJ whole genome shotgun (WGS) entry which is preliminary data.</text>
</comment>
<dbReference type="InterPro" id="IPR006204">
    <property type="entry name" value="GHMP_kinase_N_dom"/>
</dbReference>
<evidence type="ECO:0000256" key="3">
    <source>
        <dbReference type="ARBA" id="ARBA00022679"/>
    </source>
</evidence>
<dbReference type="Pfam" id="PF00288">
    <property type="entry name" value="GHMP_kinases_N"/>
    <property type="match status" value="1"/>
</dbReference>
<dbReference type="InterPro" id="IPR006205">
    <property type="entry name" value="Mev_gal_kin"/>
</dbReference>
<dbReference type="InterPro" id="IPR013750">
    <property type="entry name" value="GHMP_kinase_C_dom"/>
</dbReference>
<keyword evidence="1" id="KW-0963">Cytoplasm</keyword>
<evidence type="ECO:0000256" key="5">
    <source>
        <dbReference type="ARBA" id="ARBA00022777"/>
    </source>
</evidence>